<evidence type="ECO:0000256" key="1">
    <source>
        <dbReference type="SAM" id="MobiDB-lite"/>
    </source>
</evidence>
<reference evidence="2 3" key="1">
    <citation type="journal article" date="2017" name="ISME J.">
        <title>Potential for microbial H2 and metal transformations associated with novel bacteria and archaea in deep terrestrial subsurface sediments.</title>
        <authorList>
            <person name="Hernsdorf A.W."/>
            <person name="Amano Y."/>
            <person name="Miyakawa K."/>
            <person name="Ise K."/>
            <person name="Suzuki Y."/>
            <person name="Anantharaman K."/>
            <person name="Probst A."/>
            <person name="Burstein D."/>
            <person name="Thomas B.C."/>
            <person name="Banfield J.F."/>
        </authorList>
    </citation>
    <scope>NUCLEOTIDE SEQUENCE [LARGE SCALE GENOMIC DNA]</scope>
    <source>
        <strain evidence="2">HGW-Wallbacteria-1</strain>
    </source>
</reference>
<organism evidence="2 3">
    <name type="scientific">Candidatus Wallbacteria bacterium HGW-Wallbacteria-1</name>
    <dbReference type="NCBI Taxonomy" id="2013854"/>
    <lineage>
        <taxon>Bacteria</taxon>
        <taxon>Candidatus Walliibacteriota</taxon>
    </lineage>
</organism>
<evidence type="ECO:0000313" key="3">
    <source>
        <dbReference type="Proteomes" id="UP000233256"/>
    </source>
</evidence>
<dbReference type="AlphaFoldDB" id="A0A2N1PMK6"/>
<gene>
    <name evidence="2" type="ORF">CVV64_13515</name>
</gene>
<comment type="caution">
    <text evidence="2">The sequence shown here is derived from an EMBL/GenBank/DDBJ whole genome shotgun (WGS) entry which is preliminary data.</text>
</comment>
<protein>
    <submittedName>
        <fullName evidence="2">Uncharacterized protein</fullName>
    </submittedName>
</protein>
<sequence>MLFMLKELFSSASKALKIDAAREFTSSFSARKPMSGDVISSLIPPGQSKATAGVPAARFSSRALGQPSNLEGRRKRSAPAIHGMGSSTYPMKFTLF</sequence>
<feature type="region of interest" description="Disordered" evidence="1">
    <location>
        <begin position="63"/>
        <end position="83"/>
    </location>
</feature>
<evidence type="ECO:0000313" key="2">
    <source>
        <dbReference type="EMBL" id="PKK89581.1"/>
    </source>
</evidence>
<proteinExistence type="predicted"/>
<name>A0A2N1PMK6_9BACT</name>
<dbReference type="Proteomes" id="UP000233256">
    <property type="component" value="Unassembled WGS sequence"/>
</dbReference>
<accession>A0A2N1PMK6</accession>
<dbReference type="EMBL" id="PGXC01000015">
    <property type="protein sequence ID" value="PKK89581.1"/>
    <property type="molecule type" value="Genomic_DNA"/>
</dbReference>